<sequence length="65" mass="7389">MFTGEDIQFLQQLHQLKEISKIGQGSFGKVYKAIDLTDKTICAVKRLFPNQFTTVLLLNKISICN</sequence>
<accession>A0A8S1PJ66</accession>
<dbReference type="OrthoDB" id="1738954at2759"/>
<evidence type="ECO:0000313" key="3">
    <source>
        <dbReference type="EMBL" id="CAD8103041.1"/>
    </source>
</evidence>
<proteinExistence type="predicted"/>
<dbReference type="AlphaFoldDB" id="A0A8S1PJ66"/>
<protein>
    <recommendedName>
        <fullName evidence="2">Protein kinase domain-containing protein</fullName>
    </recommendedName>
</protein>
<keyword evidence="1" id="KW-0547">Nucleotide-binding</keyword>
<dbReference type="Proteomes" id="UP000692954">
    <property type="component" value="Unassembled WGS sequence"/>
</dbReference>
<dbReference type="GO" id="GO:0005524">
    <property type="term" value="F:ATP binding"/>
    <property type="evidence" value="ECO:0007669"/>
    <property type="project" value="UniProtKB-UniRule"/>
</dbReference>
<evidence type="ECO:0000313" key="4">
    <source>
        <dbReference type="Proteomes" id="UP000692954"/>
    </source>
</evidence>
<feature type="domain" description="Protein kinase" evidence="2">
    <location>
        <begin position="16"/>
        <end position="65"/>
    </location>
</feature>
<reference evidence="3" key="1">
    <citation type="submission" date="2021-01" db="EMBL/GenBank/DDBJ databases">
        <authorList>
            <consortium name="Genoscope - CEA"/>
            <person name="William W."/>
        </authorList>
    </citation>
    <scope>NUCLEOTIDE SEQUENCE</scope>
</reference>
<dbReference type="InterPro" id="IPR017441">
    <property type="entry name" value="Protein_kinase_ATP_BS"/>
</dbReference>
<evidence type="ECO:0000256" key="1">
    <source>
        <dbReference type="PROSITE-ProRule" id="PRU10141"/>
    </source>
</evidence>
<organism evidence="3 4">
    <name type="scientific">Paramecium sonneborni</name>
    <dbReference type="NCBI Taxonomy" id="65129"/>
    <lineage>
        <taxon>Eukaryota</taxon>
        <taxon>Sar</taxon>
        <taxon>Alveolata</taxon>
        <taxon>Ciliophora</taxon>
        <taxon>Intramacronucleata</taxon>
        <taxon>Oligohymenophorea</taxon>
        <taxon>Peniculida</taxon>
        <taxon>Parameciidae</taxon>
        <taxon>Paramecium</taxon>
    </lineage>
</organism>
<keyword evidence="4" id="KW-1185">Reference proteome</keyword>
<dbReference type="PROSITE" id="PS50011">
    <property type="entry name" value="PROTEIN_KINASE_DOM"/>
    <property type="match status" value="1"/>
</dbReference>
<evidence type="ECO:0000259" key="2">
    <source>
        <dbReference type="PROSITE" id="PS50011"/>
    </source>
</evidence>
<dbReference type="InterPro" id="IPR000719">
    <property type="entry name" value="Prot_kinase_dom"/>
</dbReference>
<feature type="binding site" evidence="1">
    <location>
        <position position="45"/>
    </location>
    <ligand>
        <name>ATP</name>
        <dbReference type="ChEBI" id="CHEBI:30616"/>
    </ligand>
</feature>
<keyword evidence="1" id="KW-0067">ATP-binding</keyword>
<dbReference type="EMBL" id="CAJJDN010000079">
    <property type="protein sequence ID" value="CAD8103041.1"/>
    <property type="molecule type" value="Genomic_DNA"/>
</dbReference>
<name>A0A8S1PJ66_9CILI</name>
<comment type="caution">
    <text evidence="3">The sequence shown here is derived from an EMBL/GenBank/DDBJ whole genome shotgun (WGS) entry which is preliminary data.</text>
</comment>
<dbReference type="GO" id="GO:0004672">
    <property type="term" value="F:protein kinase activity"/>
    <property type="evidence" value="ECO:0007669"/>
    <property type="project" value="InterPro"/>
</dbReference>
<gene>
    <name evidence="3" type="ORF">PSON_ATCC_30995.1.T0790099</name>
</gene>
<dbReference type="PROSITE" id="PS00107">
    <property type="entry name" value="PROTEIN_KINASE_ATP"/>
    <property type="match status" value="1"/>
</dbReference>